<sequence length="257" mass="30895">MDNDDIVDILFGDVCIGDLRMNRIKLNYLSFNFNLYLGDISLGLSSLQRRKVYDMDTKYCDEDYKDFAYEDIKKFEQSIQKFHKIRIWASLRCPDDYMNLLYLVSRYSDKDIYVVSIPPCQNEDYYNQTIYDKVEFCEKLDNLYDLEYHLLTELEKQELSEEWEKQVKINSDIRLLENGVIVNKSYSDYFYLVLSVIDEEYLDAWDICDRCHLPFITMLQVILNEMVDKRILDIELEESPYQKGWVSARYKKNIKLN</sequence>
<feature type="domain" description="DUF3658" evidence="1">
    <location>
        <begin position="151"/>
        <end position="209"/>
    </location>
</feature>
<protein>
    <submittedName>
        <fullName evidence="2">Uncharacterized protein DUF3658</fullName>
    </submittedName>
</protein>
<dbReference type="InterPro" id="IPR022123">
    <property type="entry name" value="DUF3658"/>
</dbReference>
<proteinExistence type="predicted"/>
<dbReference type="Proteomes" id="UP000295515">
    <property type="component" value="Unassembled WGS sequence"/>
</dbReference>
<comment type="caution">
    <text evidence="2">The sequence shown here is derived from an EMBL/GenBank/DDBJ whole genome shotgun (WGS) entry which is preliminary data.</text>
</comment>
<dbReference type="GeneID" id="98915284"/>
<gene>
    <name evidence="2" type="ORF">EDD60_10890</name>
</gene>
<evidence type="ECO:0000313" key="2">
    <source>
        <dbReference type="EMBL" id="TCV99649.1"/>
    </source>
</evidence>
<name>A0A4R3Z3E4_9FIRM</name>
<organism evidence="2 3">
    <name type="scientific">Longibaculum muris</name>
    <dbReference type="NCBI Taxonomy" id="1796628"/>
    <lineage>
        <taxon>Bacteria</taxon>
        <taxon>Bacillati</taxon>
        <taxon>Bacillota</taxon>
        <taxon>Erysipelotrichia</taxon>
        <taxon>Erysipelotrichales</taxon>
        <taxon>Coprobacillaceae</taxon>
        <taxon>Longibaculum</taxon>
    </lineage>
</organism>
<dbReference type="AlphaFoldDB" id="A0A4R3Z3E4"/>
<dbReference type="RefSeq" id="WP_066448664.1">
    <property type="nucleotide sequence ID" value="NZ_JANKBF010000025.1"/>
</dbReference>
<dbReference type="EMBL" id="SMCQ01000008">
    <property type="protein sequence ID" value="TCV99649.1"/>
    <property type="molecule type" value="Genomic_DNA"/>
</dbReference>
<reference evidence="2 3" key="1">
    <citation type="submission" date="2019-03" db="EMBL/GenBank/DDBJ databases">
        <title>Genomic Encyclopedia of Type Strains, Phase IV (KMG-IV): sequencing the most valuable type-strain genomes for metagenomic binning, comparative biology and taxonomic classification.</title>
        <authorList>
            <person name="Goeker M."/>
        </authorList>
    </citation>
    <scope>NUCLEOTIDE SEQUENCE [LARGE SCALE GENOMIC DNA]</scope>
    <source>
        <strain evidence="2 3">DSM 29487</strain>
    </source>
</reference>
<accession>A0A4R3Z3E4</accession>
<evidence type="ECO:0000313" key="3">
    <source>
        <dbReference type="Proteomes" id="UP000295515"/>
    </source>
</evidence>
<evidence type="ECO:0000259" key="1">
    <source>
        <dbReference type="Pfam" id="PF12395"/>
    </source>
</evidence>
<keyword evidence="3" id="KW-1185">Reference proteome</keyword>
<dbReference type="Pfam" id="PF12395">
    <property type="entry name" value="DUF3658"/>
    <property type="match status" value="1"/>
</dbReference>